<accession>A0A0G1NBE6</accession>
<evidence type="ECO:0000313" key="2">
    <source>
        <dbReference type="Proteomes" id="UP000034368"/>
    </source>
</evidence>
<comment type="caution">
    <text evidence="1">The sequence shown here is derived from an EMBL/GenBank/DDBJ whole genome shotgun (WGS) entry which is preliminary data.</text>
</comment>
<protein>
    <recommendedName>
        <fullName evidence="3">CHRD domain-containing protein</fullName>
    </recommendedName>
</protein>
<dbReference type="Proteomes" id="UP000034368">
    <property type="component" value="Unassembled WGS sequence"/>
</dbReference>
<organism evidence="1 2">
    <name type="scientific">Candidatus Yanofskybacteria bacterium GW2011_GWB1_45_11</name>
    <dbReference type="NCBI Taxonomy" id="1619026"/>
    <lineage>
        <taxon>Bacteria</taxon>
        <taxon>Candidatus Yanofskyibacteriota</taxon>
    </lineage>
</organism>
<sequence length="192" mass="20569">MRSLATALLIIAVIWGGWYVWSQRGNDETAVATETPSPTFFRGEGGQDIENESVPFDQDMESPVPTPTPIVIFRTVTPQPTPTPVLAFRAVSSLNGSGQFGVALISADVNGNAKVWFNVNGSPAGVLQPAFIYLGTNCMTADVLGFRLEPLFDGSSTTTLNIKASNLLAGNYVIVIHKSADEMETRFACAQI</sequence>
<proteinExistence type="predicted"/>
<gene>
    <name evidence="1" type="ORF">UW90_C0001G0025</name>
</gene>
<name>A0A0G1NBE6_9BACT</name>
<evidence type="ECO:0000313" key="1">
    <source>
        <dbReference type="EMBL" id="KKT90437.1"/>
    </source>
</evidence>
<evidence type="ECO:0008006" key="3">
    <source>
        <dbReference type="Google" id="ProtNLM"/>
    </source>
</evidence>
<dbReference type="AlphaFoldDB" id="A0A0G1NBE6"/>
<reference evidence="1 2" key="1">
    <citation type="journal article" date="2015" name="Nature">
        <title>rRNA introns, odd ribosomes, and small enigmatic genomes across a large radiation of phyla.</title>
        <authorList>
            <person name="Brown C.T."/>
            <person name="Hug L.A."/>
            <person name="Thomas B.C."/>
            <person name="Sharon I."/>
            <person name="Castelle C.J."/>
            <person name="Singh A."/>
            <person name="Wilkins M.J."/>
            <person name="Williams K.H."/>
            <person name="Banfield J.F."/>
        </authorList>
    </citation>
    <scope>NUCLEOTIDE SEQUENCE [LARGE SCALE GENOMIC DNA]</scope>
</reference>
<dbReference type="EMBL" id="LCKD01000001">
    <property type="protein sequence ID" value="KKT90437.1"/>
    <property type="molecule type" value="Genomic_DNA"/>
</dbReference>